<reference evidence="3" key="1">
    <citation type="submission" date="2003-08" db="EMBL/GenBank/DDBJ databases">
        <authorList>
            <person name="Birren B."/>
            <person name="Nusbaum C."/>
            <person name="Abebe A."/>
            <person name="Abouelleil A."/>
            <person name="Adekoya E."/>
            <person name="Ait-zahra M."/>
            <person name="Allen N."/>
            <person name="Allen T."/>
            <person name="An P."/>
            <person name="Anderson M."/>
            <person name="Anderson S."/>
            <person name="Arachchi H."/>
            <person name="Armbruster J."/>
            <person name="Bachantsang P."/>
            <person name="Baldwin J."/>
            <person name="Barry A."/>
            <person name="Bayul T."/>
            <person name="Blitshsteyn B."/>
            <person name="Bloom T."/>
            <person name="Blye J."/>
            <person name="Boguslavskiy L."/>
            <person name="Borowsky M."/>
            <person name="Boukhgalter B."/>
            <person name="Brunache A."/>
            <person name="Butler J."/>
            <person name="Calixte N."/>
            <person name="Calvo S."/>
            <person name="Camarata J."/>
            <person name="Campo K."/>
            <person name="Chang J."/>
            <person name="Cheshatsang Y."/>
            <person name="Citroen M."/>
            <person name="Collymore A."/>
            <person name="Considine T."/>
            <person name="Cook A."/>
            <person name="Cooke P."/>
            <person name="Corum B."/>
            <person name="Cuomo C."/>
            <person name="David R."/>
            <person name="Dawoe T."/>
            <person name="Degray S."/>
            <person name="Dodge S."/>
            <person name="Dooley K."/>
            <person name="Dorje P."/>
            <person name="Dorjee K."/>
            <person name="Dorris L."/>
            <person name="Duffey N."/>
            <person name="Dupes A."/>
            <person name="Elkins T."/>
            <person name="Engels R."/>
            <person name="Erickson J."/>
            <person name="Farina A."/>
            <person name="Faro S."/>
            <person name="Ferreira P."/>
            <person name="Fischer H."/>
            <person name="Fitzgerald M."/>
            <person name="Foley K."/>
            <person name="Gage D."/>
            <person name="Galagan J."/>
            <person name="Gearin G."/>
            <person name="Gnerre S."/>
            <person name="Gnirke A."/>
            <person name="Goyette A."/>
            <person name="Graham J."/>
            <person name="Grandbois E."/>
            <person name="Gyaltsen K."/>
            <person name="Hafez N."/>
            <person name="Hagopian D."/>
            <person name="Hagos B."/>
            <person name="Hall J."/>
            <person name="Hatcher B."/>
            <person name="Heller A."/>
            <person name="Higgins H."/>
            <person name="Honan T."/>
            <person name="Horn A."/>
            <person name="Houde N."/>
            <person name="Hughes L."/>
            <person name="Hulme W."/>
            <person name="Husby E."/>
            <person name="Iliev I."/>
            <person name="Jaffe D."/>
            <person name="Jones C."/>
            <person name="Kamal M."/>
            <person name="Kamat A."/>
            <person name="Kamvysselis M."/>
            <person name="Karlsson E."/>
            <person name="Kells C."/>
            <person name="Kieu A."/>
            <person name="Kisner P."/>
            <person name="Kodira C."/>
            <person name="Kulbokas E."/>
            <person name="Labutti K."/>
            <person name="Lama D."/>
            <person name="Landers T."/>
            <person name="Leger J."/>
            <person name="Levine S."/>
            <person name="Lewis D."/>
            <person name="Lewis T."/>
            <person name="Lindblad-toh K."/>
            <person name="Liu X."/>
            <person name="Lokyitsang T."/>
            <person name="Lokyitsang Y."/>
            <person name="Lucien O."/>
            <person name="Lui A."/>
            <person name="Ma L.J."/>
            <person name="Mabbitt R."/>
            <person name="Macdonald J."/>
            <person name="Maclean C."/>
            <person name="Major J."/>
            <person name="Manning J."/>
            <person name="Marabella R."/>
            <person name="Maru K."/>
            <person name="Matthews C."/>
            <person name="Mauceli E."/>
            <person name="Mccarthy M."/>
            <person name="Mcdonough S."/>
            <person name="Mcghee T."/>
            <person name="Meldrim J."/>
            <person name="Meneus L."/>
            <person name="Mesirov J."/>
            <person name="Mihalev A."/>
            <person name="Mihova T."/>
            <person name="Mikkelsen T."/>
            <person name="Mlenga V."/>
            <person name="Moru K."/>
            <person name="Mozes J."/>
            <person name="Mulrain L."/>
            <person name="Munson G."/>
            <person name="Naylor J."/>
            <person name="Newes C."/>
            <person name="Nguyen C."/>
            <person name="Nguyen N."/>
            <person name="Nguyen T."/>
            <person name="Nicol R."/>
            <person name="Nielsen C."/>
            <person name="Nizzari M."/>
            <person name="Norbu C."/>
            <person name="Norbu N."/>
            <person name="O'donnell P."/>
            <person name="Okoawo O."/>
            <person name="O'leary S."/>
            <person name="Omotosho B."/>
            <person name="O'neill K."/>
            <person name="Osman S."/>
            <person name="Parker S."/>
            <person name="Perrin D."/>
            <person name="Phunkhang P."/>
            <person name="Piqani B."/>
            <person name="Purcell S."/>
            <person name="Rachupka T."/>
            <person name="Ramasamy U."/>
            <person name="Rameau R."/>
            <person name="Ray V."/>
            <person name="Raymond C."/>
            <person name="Retta R."/>
            <person name="Richardson S."/>
            <person name="Rise C."/>
            <person name="Rodriguez J."/>
            <person name="Rogers J."/>
            <person name="Rogov P."/>
            <person name="Rutman M."/>
            <person name="Schupbach R."/>
            <person name="Seaman C."/>
            <person name="Settipalli S."/>
            <person name="Sharpe T."/>
            <person name="Sheridan J."/>
            <person name="Sherpa N."/>
            <person name="Shi J."/>
            <person name="Smirnov S."/>
            <person name="Smith C."/>
            <person name="Sougnez C."/>
            <person name="Spencer B."/>
            <person name="Stalker J."/>
            <person name="Stange-thomann N."/>
            <person name="Stavropoulos S."/>
            <person name="Stetson K."/>
            <person name="Stone C."/>
            <person name="Stone S."/>
            <person name="Stubbs M."/>
            <person name="Talamas J."/>
            <person name="Tchuinga P."/>
            <person name="Tenzing P."/>
            <person name="Tesfaye S."/>
            <person name="Theodore J."/>
            <person name="Thoulutsang Y."/>
            <person name="Topham K."/>
            <person name="Towey S."/>
            <person name="Tsamla T."/>
            <person name="Tsomo N."/>
            <person name="Vallee D."/>
            <person name="Vassiliev H."/>
            <person name="Venkataraman V."/>
            <person name="Vinson J."/>
            <person name="Vo A."/>
            <person name="Wade C."/>
            <person name="Wang S."/>
            <person name="Wangchuk T."/>
            <person name="Wangdi T."/>
            <person name="Whittaker C."/>
            <person name="Wilkinson J."/>
            <person name="Wu Y."/>
            <person name="Wyman D."/>
            <person name="Yadav S."/>
            <person name="Yang S."/>
            <person name="Yang X."/>
            <person name="Yeager S."/>
            <person name="Yee E."/>
            <person name="Young G."/>
            <person name="Zainoun J."/>
            <person name="Zembeck L."/>
            <person name="Zimmer A."/>
            <person name="Zody M."/>
            <person name="Lander E."/>
        </authorList>
    </citation>
    <scope>NUCLEOTIDE SEQUENCE [LARGE SCALE GENOMIC DNA]</scope>
</reference>
<name>H2Y778_CIOSA</name>
<protein>
    <submittedName>
        <fullName evidence="2">Uncharacterized protein</fullName>
    </submittedName>
</protein>
<sequence>MCCLLRVAVCFVGFKSILTIVYAVTKVDVSYTLVVCACVPCICACALVRRKPIHTIVESIAQVLGLNRHPVSTYPGDV</sequence>
<evidence type="ECO:0000256" key="1">
    <source>
        <dbReference type="SAM" id="Phobius"/>
    </source>
</evidence>
<dbReference type="InParanoid" id="H2Y778"/>
<keyword evidence="1" id="KW-0812">Transmembrane</keyword>
<proteinExistence type="predicted"/>
<evidence type="ECO:0000313" key="2">
    <source>
        <dbReference type="Ensembl" id="ENSCSAVP00000001176.1"/>
    </source>
</evidence>
<evidence type="ECO:0000313" key="3">
    <source>
        <dbReference type="Proteomes" id="UP000007875"/>
    </source>
</evidence>
<reference evidence="2" key="2">
    <citation type="submission" date="2025-08" db="UniProtKB">
        <authorList>
            <consortium name="Ensembl"/>
        </authorList>
    </citation>
    <scope>IDENTIFICATION</scope>
</reference>
<organism evidence="2 3">
    <name type="scientific">Ciona savignyi</name>
    <name type="common">Pacific transparent sea squirt</name>
    <dbReference type="NCBI Taxonomy" id="51511"/>
    <lineage>
        <taxon>Eukaryota</taxon>
        <taxon>Metazoa</taxon>
        <taxon>Chordata</taxon>
        <taxon>Tunicata</taxon>
        <taxon>Ascidiacea</taxon>
        <taxon>Phlebobranchia</taxon>
        <taxon>Cionidae</taxon>
        <taxon>Ciona</taxon>
    </lineage>
</organism>
<keyword evidence="1" id="KW-0472">Membrane</keyword>
<reference evidence="2" key="3">
    <citation type="submission" date="2025-09" db="UniProtKB">
        <authorList>
            <consortium name="Ensembl"/>
        </authorList>
    </citation>
    <scope>IDENTIFICATION</scope>
</reference>
<dbReference type="HOGENOM" id="CLU_2621332_0_0_1"/>
<feature type="transmembrane region" description="Helical" evidence="1">
    <location>
        <begin position="29"/>
        <end position="48"/>
    </location>
</feature>
<keyword evidence="1" id="KW-1133">Transmembrane helix</keyword>
<keyword evidence="3" id="KW-1185">Reference proteome</keyword>
<dbReference type="AlphaFoldDB" id="H2Y778"/>
<dbReference type="Proteomes" id="UP000007875">
    <property type="component" value="Unassembled WGS sequence"/>
</dbReference>
<dbReference type="Ensembl" id="ENSCSAVT00000001189.1">
    <property type="protein sequence ID" value="ENSCSAVP00000001176.1"/>
    <property type="gene ID" value="ENSCSAVG00000000660.1"/>
</dbReference>
<accession>H2Y778</accession>